<reference evidence="2 3" key="1">
    <citation type="submission" date="2024-01" db="EMBL/GenBank/DDBJ databases">
        <title>The genome of the rayed Mediterranean limpet Patella caerulea (Linnaeus, 1758).</title>
        <authorList>
            <person name="Anh-Thu Weber A."/>
            <person name="Halstead-Nussloch G."/>
        </authorList>
    </citation>
    <scope>NUCLEOTIDE SEQUENCE [LARGE SCALE GENOMIC DNA]</scope>
    <source>
        <strain evidence="2">AATW-2023a</strain>
        <tissue evidence="2">Whole specimen</tissue>
    </source>
</reference>
<protein>
    <submittedName>
        <fullName evidence="2">Uncharacterized protein</fullName>
    </submittedName>
</protein>
<evidence type="ECO:0000313" key="3">
    <source>
        <dbReference type="Proteomes" id="UP001347796"/>
    </source>
</evidence>
<organism evidence="2 3">
    <name type="scientific">Patella caerulea</name>
    <name type="common">Rayed Mediterranean limpet</name>
    <dbReference type="NCBI Taxonomy" id="87958"/>
    <lineage>
        <taxon>Eukaryota</taxon>
        <taxon>Metazoa</taxon>
        <taxon>Spiralia</taxon>
        <taxon>Lophotrochozoa</taxon>
        <taxon>Mollusca</taxon>
        <taxon>Gastropoda</taxon>
        <taxon>Patellogastropoda</taxon>
        <taxon>Patelloidea</taxon>
        <taxon>Patellidae</taxon>
        <taxon>Patella</taxon>
    </lineage>
</organism>
<keyword evidence="1" id="KW-0732">Signal</keyword>
<dbReference type="Proteomes" id="UP001347796">
    <property type="component" value="Unassembled WGS sequence"/>
</dbReference>
<evidence type="ECO:0000313" key="2">
    <source>
        <dbReference type="EMBL" id="KAK6167607.1"/>
    </source>
</evidence>
<name>A0AAN8FZU7_PATCE</name>
<comment type="caution">
    <text evidence="2">The sequence shown here is derived from an EMBL/GenBank/DDBJ whole genome shotgun (WGS) entry which is preliminary data.</text>
</comment>
<accession>A0AAN8FZU7</accession>
<feature type="signal peptide" evidence="1">
    <location>
        <begin position="1"/>
        <end position="18"/>
    </location>
</feature>
<dbReference type="AlphaFoldDB" id="A0AAN8FZU7"/>
<gene>
    <name evidence="2" type="ORF">SNE40_021592</name>
</gene>
<evidence type="ECO:0000256" key="1">
    <source>
        <dbReference type="SAM" id="SignalP"/>
    </source>
</evidence>
<sequence>MFTLKVAVFVAIVAVCSAHLCMLSPAQRGSLMGFNKAGANDCFLVKSPCGGRPKSDNVITLRSMQNLTVVIQKNLDHWAKATPGQFKFNIAQPDGSGIQTLGMIPDMGEPSLTLYALNVTIPSSSAGNYILQTEYVTKNAQAPPVFYQCADIMIM</sequence>
<dbReference type="PANTHER" id="PTHR37916:SF1">
    <property type="entry name" value="COPPER ACQUISITION FACTOR BIM1-LIKE DOMAIN-CONTAINING PROTEIN"/>
    <property type="match status" value="1"/>
</dbReference>
<dbReference type="EMBL" id="JAZGQO010000018">
    <property type="protein sequence ID" value="KAK6167607.1"/>
    <property type="molecule type" value="Genomic_DNA"/>
</dbReference>
<keyword evidence="3" id="KW-1185">Reference proteome</keyword>
<dbReference type="PANTHER" id="PTHR37916">
    <property type="entry name" value="CHITIN-BINDING TYPE-4 DOMAIN-CONTAINING PROTEIN"/>
    <property type="match status" value="1"/>
</dbReference>
<feature type="chain" id="PRO_5042863869" evidence="1">
    <location>
        <begin position="19"/>
        <end position="155"/>
    </location>
</feature>
<proteinExistence type="predicted"/>